<dbReference type="NCBIfam" id="NF007691">
    <property type="entry name" value="PRK10369.1"/>
    <property type="match status" value="1"/>
</dbReference>
<dbReference type="PRINTS" id="PR01411">
    <property type="entry name" value="CCMFBIOGNSIS"/>
</dbReference>
<evidence type="ECO:0000256" key="1">
    <source>
        <dbReference type="ARBA" id="ARBA00004429"/>
    </source>
</evidence>
<dbReference type="PRINTS" id="PR01410">
    <property type="entry name" value="CCBIOGENESIS"/>
</dbReference>
<name>A0A1S7LLV9_MAGMO</name>
<evidence type="ECO:0000256" key="9">
    <source>
        <dbReference type="ARBA" id="ARBA00037230"/>
    </source>
</evidence>
<keyword evidence="6" id="KW-0201">Cytochrome c-type biogenesis</keyword>
<comment type="function">
    <text evidence="9">Required for the biogenesis of c-type cytochromes. Possible subunit of a heme lyase.</text>
</comment>
<dbReference type="EMBL" id="LO017727">
    <property type="protein sequence ID" value="CRH07885.1"/>
    <property type="molecule type" value="Genomic_DNA"/>
</dbReference>
<evidence type="ECO:0000256" key="3">
    <source>
        <dbReference type="ARBA" id="ARBA00022475"/>
    </source>
</evidence>
<accession>A0A1S7LLV9</accession>
<feature type="transmembrane region" description="Helical" evidence="10">
    <location>
        <begin position="313"/>
        <end position="331"/>
    </location>
</feature>
<comment type="similarity">
    <text evidence="2">Belongs to the CcmF/CycK/Ccl1/NrfE/CcsA family.</text>
</comment>
<proteinExistence type="inferred from homology"/>
<evidence type="ECO:0000256" key="5">
    <source>
        <dbReference type="ARBA" id="ARBA00022692"/>
    </source>
</evidence>
<comment type="subcellular location">
    <subcellularLocation>
        <location evidence="1">Cell inner membrane</location>
        <topology evidence="1">Multi-pass membrane protein</topology>
    </subcellularLocation>
</comment>
<evidence type="ECO:0000256" key="7">
    <source>
        <dbReference type="ARBA" id="ARBA00022989"/>
    </source>
</evidence>
<sequence>MWIEVGHYAAILALLLSVVQIVVPIVGLRINRPAWIRVGRHCAIIAFLLLTISSAALVHAFLTHDFTVLYVASNSSLELPIFYLATAMWGGHEGSLLLWAWLLSMFIAIAAWRHWNTHPVSMPWVLAILAAVLIGFLMLVLFLSSPFERLFPAPLDGRDLNPLLQDPGMVFHPPFLYLGYVGFAVPYAFAMSALITGQASGEWILATRRWTLFAWAMLTTGIIFGGYWAYYELGWGGYWAWDPVENASFMPWLTGTAFLHSIMVQERRDMFKVWNLFLIITTFALSLLGTFLVRSGVLSSVHAFATDPGRGSFILIFMGVMLILSFGVLIMRSDILKTENRMNSLLCRESTFLFNNLFLLVGAVTVLLGTLYPLAVETFAGAKVTVGPPYFNKVFIPIMLGLLMLMGMGPLISWRRASKEQMKKNFFIPAILAIVGIPTAFFFSIDHPYAVVTVMLIFFVSATHGLDFQRSVAVRMKNGGSNVVTTMFQMISRNKRRYGGLTVHIGILVMSAGFIGSGMFQDVQTVIMQPGDSTKVAHWNLTMEKMHKVRKYNWVADEAVIKAVRDDGLELTLHPQKRTYNNHTMQTTEAAIKNFVMEDLYIVLGDRVPGKGWAIKAYRNPLVNWVWYGSGIMAFGALLALMQGRQLRKTKRAKA</sequence>
<evidence type="ECO:0000256" key="10">
    <source>
        <dbReference type="SAM" id="Phobius"/>
    </source>
</evidence>
<feature type="transmembrane region" description="Helical" evidence="10">
    <location>
        <begin position="209"/>
        <end position="229"/>
    </location>
</feature>
<evidence type="ECO:0000256" key="8">
    <source>
        <dbReference type="ARBA" id="ARBA00023136"/>
    </source>
</evidence>
<keyword evidence="4" id="KW-0997">Cell inner membrane</keyword>
<feature type="transmembrane region" description="Helical" evidence="10">
    <location>
        <begin position="394"/>
        <end position="414"/>
    </location>
</feature>
<feature type="transmembrane region" description="Helical" evidence="10">
    <location>
        <begin position="625"/>
        <end position="642"/>
    </location>
</feature>
<dbReference type="InterPro" id="IPR003568">
    <property type="entry name" value="Cyt_c_biogenesis_CcmF"/>
</dbReference>
<dbReference type="PANTHER" id="PTHR43653">
    <property type="entry name" value="CYTOCHROME C ASSEMBLY PROTEIN-RELATED"/>
    <property type="match status" value="1"/>
</dbReference>
<feature type="domain" description="Cytochrome c-type biogenesis protein CcmF C-terminal" evidence="12">
    <location>
        <begin position="315"/>
        <end position="642"/>
    </location>
</feature>
<evidence type="ECO:0000313" key="13">
    <source>
        <dbReference type="EMBL" id="CRH07885.1"/>
    </source>
</evidence>
<organism evidence="13">
    <name type="scientific">Magnetococcus massalia (strain MO-1)</name>
    <dbReference type="NCBI Taxonomy" id="451514"/>
    <lineage>
        <taxon>Bacteria</taxon>
        <taxon>Pseudomonadati</taxon>
        <taxon>Pseudomonadota</taxon>
        <taxon>Magnetococcia</taxon>
        <taxon>Magnetococcales</taxon>
        <taxon>Magnetococcaceae</taxon>
        <taxon>Magnetococcus</taxon>
    </lineage>
</organism>
<evidence type="ECO:0000256" key="4">
    <source>
        <dbReference type="ARBA" id="ARBA00022519"/>
    </source>
</evidence>
<feature type="transmembrane region" description="Helical" evidence="10">
    <location>
        <begin position="426"/>
        <end position="443"/>
    </location>
</feature>
<keyword evidence="8 10" id="KW-0472">Membrane</keyword>
<dbReference type="GO" id="GO:0017004">
    <property type="term" value="P:cytochrome complex assembly"/>
    <property type="evidence" value="ECO:0007669"/>
    <property type="project" value="UniProtKB-KW"/>
</dbReference>
<dbReference type="GO" id="GO:0005886">
    <property type="term" value="C:plasma membrane"/>
    <property type="evidence" value="ECO:0007669"/>
    <property type="project" value="UniProtKB-SubCell"/>
</dbReference>
<evidence type="ECO:0000256" key="6">
    <source>
        <dbReference type="ARBA" id="ARBA00022748"/>
    </source>
</evidence>
<dbReference type="InterPro" id="IPR032523">
    <property type="entry name" value="CcmF_C"/>
</dbReference>
<reference evidence="13" key="1">
    <citation type="submission" date="2015-04" db="EMBL/GenBank/DDBJ databases">
        <authorList>
            <person name="Syromyatnikov M.Y."/>
            <person name="Popov V.N."/>
        </authorList>
    </citation>
    <scope>NUCLEOTIDE SEQUENCE</scope>
    <source>
        <strain evidence="13">MO-1</strain>
    </source>
</reference>
<dbReference type="InterPro" id="IPR002541">
    <property type="entry name" value="Cyt_c_assembly"/>
</dbReference>
<dbReference type="Pfam" id="PF01578">
    <property type="entry name" value="Cytochrom_C_asm"/>
    <property type="match status" value="1"/>
</dbReference>
<evidence type="ECO:0000259" key="12">
    <source>
        <dbReference type="Pfam" id="PF16327"/>
    </source>
</evidence>
<feature type="transmembrane region" description="Helical" evidence="10">
    <location>
        <begin position="6"/>
        <end position="30"/>
    </location>
</feature>
<evidence type="ECO:0000259" key="11">
    <source>
        <dbReference type="Pfam" id="PF01578"/>
    </source>
</evidence>
<dbReference type="PANTHER" id="PTHR43653:SF1">
    <property type="entry name" value="CYTOCHROME C-TYPE BIOGENESIS PROTEIN CCMF"/>
    <property type="match status" value="1"/>
</dbReference>
<feature type="transmembrane region" description="Helical" evidence="10">
    <location>
        <begin position="352"/>
        <end position="374"/>
    </location>
</feature>
<protein>
    <submittedName>
        <fullName evidence="13">Cytochrome c-type biogenesis protein ccmF</fullName>
    </submittedName>
</protein>
<evidence type="ECO:0000256" key="2">
    <source>
        <dbReference type="ARBA" id="ARBA00009186"/>
    </source>
</evidence>
<dbReference type="InterPro" id="IPR003567">
    <property type="entry name" value="Cyt_c_biogenesis"/>
</dbReference>
<gene>
    <name evidence="13" type="primary">ccmF</name>
    <name evidence="13" type="ORF">MAGMO_3756</name>
</gene>
<dbReference type="AlphaFoldDB" id="A0A1S7LLV9"/>
<feature type="domain" description="Cytochrome c assembly protein" evidence="11">
    <location>
        <begin position="89"/>
        <end position="295"/>
    </location>
</feature>
<dbReference type="NCBIfam" id="TIGR00353">
    <property type="entry name" value="nrfE"/>
    <property type="match status" value="1"/>
</dbReference>
<feature type="transmembrane region" description="Helical" evidence="10">
    <location>
        <begin position="249"/>
        <end position="266"/>
    </location>
</feature>
<keyword evidence="5 10" id="KW-0812">Transmembrane</keyword>
<feature type="transmembrane region" description="Helical" evidence="10">
    <location>
        <begin position="42"/>
        <end position="62"/>
    </location>
</feature>
<keyword evidence="7 10" id="KW-1133">Transmembrane helix</keyword>
<feature type="transmembrane region" description="Helical" evidence="10">
    <location>
        <begin position="498"/>
        <end position="520"/>
    </location>
</feature>
<feature type="transmembrane region" description="Helical" evidence="10">
    <location>
        <begin position="82"/>
        <end position="112"/>
    </location>
</feature>
<feature type="transmembrane region" description="Helical" evidence="10">
    <location>
        <begin position="273"/>
        <end position="293"/>
    </location>
</feature>
<keyword evidence="3" id="KW-1003">Cell membrane</keyword>
<dbReference type="Pfam" id="PF16327">
    <property type="entry name" value="CcmF_C"/>
    <property type="match status" value="1"/>
</dbReference>
<feature type="transmembrane region" description="Helical" evidence="10">
    <location>
        <begin position="449"/>
        <end position="468"/>
    </location>
</feature>
<dbReference type="GO" id="GO:0020037">
    <property type="term" value="F:heme binding"/>
    <property type="evidence" value="ECO:0007669"/>
    <property type="project" value="InterPro"/>
</dbReference>
<feature type="transmembrane region" description="Helical" evidence="10">
    <location>
        <begin position="175"/>
        <end position="197"/>
    </location>
</feature>
<dbReference type="GO" id="GO:0015232">
    <property type="term" value="F:heme transmembrane transporter activity"/>
    <property type="evidence" value="ECO:0007669"/>
    <property type="project" value="InterPro"/>
</dbReference>
<feature type="transmembrane region" description="Helical" evidence="10">
    <location>
        <begin position="124"/>
        <end position="144"/>
    </location>
</feature>